<keyword evidence="2" id="KW-0175">Coiled coil</keyword>
<dbReference type="Proteomes" id="UP000679691">
    <property type="component" value="Unassembled WGS sequence"/>
</dbReference>
<dbReference type="RefSeq" id="WP_353546144.1">
    <property type="nucleotide sequence ID" value="NZ_JAGKSB010000003.1"/>
</dbReference>
<accession>A0A8T4H676</accession>
<keyword evidence="1" id="KW-0742">SOS response</keyword>
<dbReference type="SUPFAM" id="SSF46600">
    <property type="entry name" value="C-terminal UvrC-binding domain of UvrB"/>
    <property type="match status" value="1"/>
</dbReference>
<dbReference type="GO" id="GO:0009432">
    <property type="term" value="P:SOS response"/>
    <property type="evidence" value="ECO:0007669"/>
    <property type="project" value="UniProtKB-KW"/>
</dbReference>
<reference evidence="3" key="1">
    <citation type="submission" date="2021-03" db="EMBL/GenBank/DDBJ databases">
        <authorList>
            <person name="Lu T."/>
            <person name="Wang Q."/>
            <person name="Han X."/>
        </authorList>
    </citation>
    <scope>NUCLEOTIDE SEQUENCE</scope>
    <source>
        <strain evidence="3">WQ 2009</strain>
    </source>
</reference>
<evidence type="ECO:0000313" key="3">
    <source>
        <dbReference type="EMBL" id="MBP3942660.1"/>
    </source>
</evidence>
<keyword evidence="4" id="KW-1185">Reference proteome</keyword>
<dbReference type="AlphaFoldDB" id="A0A8T4H676"/>
<evidence type="ECO:0000256" key="1">
    <source>
        <dbReference type="ARBA" id="ARBA00023236"/>
    </source>
</evidence>
<organism evidence="3 4">
    <name type="scientific">Rhinopithecimicrobium faecis</name>
    <dbReference type="NCBI Taxonomy" id="2820698"/>
    <lineage>
        <taxon>Bacteria</taxon>
        <taxon>Pseudomonadati</taxon>
        <taxon>Bacteroidota</taxon>
        <taxon>Sphingobacteriia</taxon>
        <taxon>Sphingobacteriales</taxon>
        <taxon>Sphingobacteriaceae</taxon>
        <taxon>Rhinopithecimicrobium</taxon>
    </lineage>
</organism>
<proteinExistence type="predicted"/>
<evidence type="ECO:0000313" key="4">
    <source>
        <dbReference type="Proteomes" id="UP000679691"/>
    </source>
</evidence>
<comment type="caution">
    <text evidence="3">The sequence shown here is derived from an EMBL/GenBank/DDBJ whole genome shotgun (WGS) entry which is preliminary data.</text>
</comment>
<feature type="coiled-coil region" evidence="2">
    <location>
        <begin position="4"/>
        <end position="38"/>
    </location>
</feature>
<evidence type="ECO:0000256" key="2">
    <source>
        <dbReference type="SAM" id="Coils"/>
    </source>
</evidence>
<dbReference type="EMBL" id="JAGKSB010000003">
    <property type="protein sequence ID" value="MBP3942660.1"/>
    <property type="molecule type" value="Genomic_DNA"/>
</dbReference>
<sequence length="137" mass="16146">MSLISREEEVQERMLKVIDALKKEIELLRVDLVQCCEQFNEVCNQHIESGYAETEKLTLISDKHQQKFNEFEITNKLLEITADYTDLQGHIPEYQDLITQLENMMLSYAKLEEYEVAAVIKKWLFSMEDATAFTLQY</sequence>
<gene>
    <name evidence="3" type="ORF">J5U18_03625</name>
</gene>
<dbReference type="InterPro" id="IPR036876">
    <property type="entry name" value="UVR_dom_sf"/>
</dbReference>
<protein>
    <submittedName>
        <fullName evidence="3">Uncharacterized protein</fullName>
    </submittedName>
</protein>
<keyword evidence="1" id="KW-0227">DNA damage</keyword>
<name>A0A8T4H676_9SPHI</name>